<keyword evidence="1 4" id="KW-0378">Hydrolase</keyword>
<dbReference type="PANTHER" id="PTHR48081:SF13">
    <property type="entry name" value="ALPHA_BETA HYDROLASE"/>
    <property type="match status" value="1"/>
</dbReference>
<evidence type="ECO:0000259" key="3">
    <source>
        <dbReference type="Pfam" id="PF20434"/>
    </source>
</evidence>
<dbReference type="OrthoDB" id="25019at2157"/>
<evidence type="ECO:0000256" key="2">
    <source>
        <dbReference type="SAM" id="MobiDB-lite"/>
    </source>
</evidence>
<dbReference type="InterPro" id="IPR029058">
    <property type="entry name" value="AB_hydrolase_fold"/>
</dbReference>
<dbReference type="InterPro" id="IPR006311">
    <property type="entry name" value="TAT_signal"/>
</dbReference>
<organism evidence="4 5">
    <name type="scientific">Halorarum halophilum</name>
    <dbReference type="NCBI Taxonomy" id="2743090"/>
    <lineage>
        <taxon>Archaea</taxon>
        <taxon>Methanobacteriati</taxon>
        <taxon>Methanobacteriota</taxon>
        <taxon>Stenosarchaea group</taxon>
        <taxon>Halobacteria</taxon>
        <taxon>Halobacteriales</taxon>
        <taxon>Haloferacaceae</taxon>
        <taxon>Halorarum</taxon>
    </lineage>
</organism>
<protein>
    <submittedName>
        <fullName evidence="4">Alpha/beta hydrolase</fullName>
    </submittedName>
</protein>
<dbReference type="KEGG" id="halg:HUG10_06675"/>
<dbReference type="Pfam" id="PF20434">
    <property type="entry name" value="BD-FAE"/>
    <property type="match status" value="1"/>
</dbReference>
<evidence type="ECO:0000313" key="4">
    <source>
        <dbReference type="EMBL" id="QLG27246.1"/>
    </source>
</evidence>
<feature type="region of interest" description="Disordered" evidence="2">
    <location>
        <begin position="32"/>
        <end position="51"/>
    </location>
</feature>
<dbReference type="PANTHER" id="PTHR48081">
    <property type="entry name" value="AB HYDROLASE SUPERFAMILY PROTEIN C4A8.06C"/>
    <property type="match status" value="1"/>
</dbReference>
<dbReference type="InterPro" id="IPR050300">
    <property type="entry name" value="GDXG_lipolytic_enzyme"/>
</dbReference>
<gene>
    <name evidence="4" type="ORF">HUG10_06675</name>
</gene>
<dbReference type="GeneID" id="56028502"/>
<dbReference type="RefSeq" id="WP_179168821.1">
    <property type="nucleotide sequence ID" value="NZ_CP058529.1"/>
</dbReference>
<dbReference type="SUPFAM" id="SSF53474">
    <property type="entry name" value="alpha/beta-Hydrolases"/>
    <property type="match status" value="1"/>
</dbReference>
<dbReference type="InterPro" id="IPR049492">
    <property type="entry name" value="BD-FAE-like_dom"/>
</dbReference>
<dbReference type="Proteomes" id="UP000509750">
    <property type="component" value="Chromosome"/>
</dbReference>
<dbReference type="Gene3D" id="3.40.50.1820">
    <property type="entry name" value="alpha/beta hydrolase"/>
    <property type="match status" value="1"/>
</dbReference>
<feature type="domain" description="BD-FAE-like" evidence="3">
    <location>
        <begin position="65"/>
        <end position="299"/>
    </location>
</feature>
<accession>A0A7D5GB68</accession>
<keyword evidence="5" id="KW-1185">Reference proteome</keyword>
<dbReference type="GO" id="GO:0016787">
    <property type="term" value="F:hydrolase activity"/>
    <property type="evidence" value="ECO:0007669"/>
    <property type="project" value="UniProtKB-KW"/>
</dbReference>
<proteinExistence type="predicted"/>
<evidence type="ECO:0000256" key="1">
    <source>
        <dbReference type="ARBA" id="ARBA00022801"/>
    </source>
</evidence>
<sequence length="372" mass="39899">MSDPSSFDGYSRRGFLSGIGAAGTAGTLLGRTAAASRGESPAPTRDVDVHEGLTYAERDGESLELDLYVPETDDPSPLVVWIHGGAWVAGDRTRSPDLRRYFASRGYAMATIEYRLSAVPRGVTPTITPNGNEPRGTFPDQIVDVKAAIRWLRSEDGTYDLDPDNVAVWGRSAGGHLAALAGTAADVEEIAGDVYPDEAVEKTVAPAESGRVQAVVDWCGLTDFLEADSQLDGRGFSHSGPGSPESLLLGGRITENEDEVERANPITYVDSEDPPFLIVHGRADTTVPYQQSELLYEALRDACVDATYYELDGLGHRFGFDELSRTPGADQTVLETRDCEDDEESTPGDGSGSSPPIGPDAIEQFLDRNLGQ</sequence>
<dbReference type="PROSITE" id="PS51318">
    <property type="entry name" value="TAT"/>
    <property type="match status" value="1"/>
</dbReference>
<name>A0A7D5GB68_9EURY</name>
<dbReference type="AlphaFoldDB" id="A0A7D5GB68"/>
<feature type="region of interest" description="Disordered" evidence="2">
    <location>
        <begin position="322"/>
        <end position="372"/>
    </location>
</feature>
<dbReference type="EMBL" id="CP058529">
    <property type="protein sequence ID" value="QLG27246.1"/>
    <property type="molecule type" value="Genomic_DNA"/>
</dbReference>
<reference evidence="4 5" key="1">
    <citation type="submission" date="2020-07" db="EMBL/GenBank/DDBJ databases">
        <title>Gai3-2, isolated from salt lake.</title>
        <authorList>
            <person name="Cui H."/>
            <person name="Shi X."/>
        </authorList>
    </citation>
    <scope>NUCLEOTIDE SEQUENCE [LARGE SCALE GENOMIC DNA]</scope>
    <source>
        <strain evidence="4 5">Gai3-2</strain>
    </source>
</reference>
<evidence type="ECO:0000313" key="5">
    <source>
        <dbReference type="Proteomes" id="UP000509750"/>
    </source>
</evidence>